<dbReference type="AlphaFoldDB" id="A0A402CJM6"/>
<gene>
    <name evidence="1" type="ORF">Rhow_008066</name>
</gene>
<proteinExistence type="predicted"/>
<protein>
    <submittedName>
        <fullName evidence="1">Uncharacterized protein</fullName>
    </submittedName>
</protein>
<organism evidence="1 2">
    <name type="scientific">Rhodococcus wratislaviensis</name>
    <name type="common">Tsukamurella wratislaviensis</name>
    <dbReference type="NCBI Taxonomy" id="44752"/>
    <lineage>
        <taxon>Bacteria</taxon>
        <taxon>Bacillati</taxon>
        <taxon>Actinomycetota</taxon>
        <taxon>Actinomycetes</taxon>
        <taxon>Mycobacteriales</taxon>
        <taxon>Nocardiaceae</taxon>
        <taxon>Rhodococcus</taxon>
    </lineage>
</organism>
<evidence type="ECO:0000313" key="1">
    <source>
        <dbReference type="EMBL" id="GCE43768.1"/>
    </source>
</evidence>
<accession>A0A402CJM6</accession>
<name>A0A402CJM6_RHOWR</name>
<sequence length="40" mass="4346">MTDIALLILVIVTGLAASRALQHHFQHTTAPPGTPPPRFR</sequence>
<evidence type="ECO:0000313" key="2">
    <source>
        <dbReference type="Proteomes" id="UP000287519"/>
    </source>
</evidence>
<dbReference type="RefSeq" id="WP_257890502.1">
    <property type="nucleotide sequence ID" value="NZ_BHYM01000080.1"/>
</dbReference>
<reference evidence="1 2" key="1">
    <citation type="submission" date="2018-11" db="EMBL/GenBank/DDBJ databases">
        <title>Microbial catabolism of amino acid.</title>
        <authorList>
            <person name="Hibi M."/>
            <person name="Ogawa J."/>
        </authorList>
    </citation>
    <scope>NUCLEOTIDE SEQUENCE [LARGE SCALE GENOMIC DNA]</scope>
    <source>
        <strain evidence="1 2">C31-06</strain>
    </source>
</reference>
<dbReference type="EMBL" id="BHYM01000080">
    <property type="protein sequence ID" value="GCE43768.1"/>
    <property type="molecule type" value="Genomic_DNA"/>
</dbReference>
<comment type="caution">
    <text evidence="1">The sequence shown here is derived from an EMBL/GenBank/DDBJ whole genome shotgun (WGS) entry which is preliminary data.</text>
</comment>
<keyword evidence="2" id="KW-1185">Reference proteome</keyword>
<dbReference type="Proteomes" id="UP000287519">
    <property type="component" value="Unassembled WGS sequence"/>
</dbReference>